<evidence type="ECO:0000256" key="1">
    <source>
        <dbReference type="SAM" id="Phobius"/>
    </source>
</evidence>
<gene>
    <name evidence="2" type="ORF">FDK13_32515</name>
</gene>
<keyword evidence="1" id="KW-1133">Transmembrane helix</keyword>
<keyword evidence="3" id="KW-1185">Reference proteome</keyword>
<feature type="transmembrane region" description="Helical" evidence="1">
    <location>
        <begin position="96"/>
        <end position="116"/>
    </location>
</feature>
<sequence length="154" mass="17486">MKTKSARNVLVFLLGFLGLGAIFGGGVLIISPTGELIGMPLSMLGPSPFHTFLIPGILLFLVLGVFPLLLIYALLRKVKSPFAEYFNLFKDMSWQWSFSVYQAFALIIWIQLEMVFLDAVHWLHTFYMFYAIAMLVVALLPGIRNLYKKHNKAR</sequence>
<protein>
    <submittedName>
        <fullName evidence="2">Uncharacterized protein</fullName>
    </submittedName>
</protein>
<reference evidence="2 3" key="1">
    <citation type="submission" date="2019-05" db="EMBL/GenBank/DDBJ databases">
        <title>Dyadobacter AR-3-8 sp. nov., isolated from arctic soil.</title>
        <authorList>
            <person name="Chaudhary D.K."/>
        </authorList>
    </citation>
    <scope>NUCLEOTIDE SEQUENCE [LARGE SCALE GENOMIC DNA]</scope>
    <source>
        <strain evidence="2 3">AR-3-8</strain>
    </source>
</reference>
<feature type="transmembrane region" description="Helical" evidence="1">
    <location>
        <begin position="52"/>
        <end position="75"/>
    </location>
</feature>
<dbReference type="AlphaFoldDB" id="A0A4U6CS14"/>
<accession>A0A4U6CS14</accession>
<keyword evidence="1" id="KW-0472">Membrane</keyword>
<evidence type="ECO:0000313" key="2">
    <source>
        <dbReference type="EMBL" id="TKT86287.1"/>
    </source>
</evidence>
<feature type="transmembrane region" description="Helical" evidence="1">
    <location>
        <begin position="128"/>
        <end position="147"/>
    </location>
</feature>
<name>A0A4U6CS14_9BACT</name>
<organism evidence="2 3">
    <name type="scientific">Dyadobacter frigoris</name>
    <dbReference type="NCBI Taxonomy" id="2576211"/>
    <lineage>
        <taxon>Bacteria</taxon>
        <taxon>Pseudomonadati</taxon>
        <taxon>Bacteroidota</taxon>
        <taxon>Cytophagia</taxon>
        <taxon>Cytophagales</taxon>
        <taxon>Spirosomataceae</taxon>
        <taxon>Dyadobacter</taxon>
    </lineage>
</organism>
<dbReference type="Proteomes" id="UP000304900">
    <property type="component" value="Unassembled WGS sequence"/>
</dbReference>
<dbReference type="EMBL" id="SZVO01000025">
    <property type="protein sequence ID" value="TKT86287.1"/>
    <property type="molecule type" value="Genomic_DNA"/>
</dbReference>
<dbReference type="OrthoDB" id="1909107at2"/>
<keyword evidence="1" id="KW-0812">Transmembrane</keyword>
<proteinExistence type="predicted"/>
<evidence type="ECO:0000313" key="3">
    <source>
        <dbReference type="Proteomes" id="UP000304900"/>
    </source>
</evidence>
<feature type="transmembrane region" description="Helical" evidence="1">
    <location>
        <begin position="9"/>
        <end position="32"/>
    </location>
</feature>
<comment type="caution">
    <text evidence="2">The sequence shown here is derived from an EMBL/GenBank/DDBJ whole genome shotgun (WGS) entry which is preliminary data.</text>
</comment>